<dbReference type="Proteomes" id="UP000030693">
    <property type="component" value="Unassembled WGS sequence"/>
</dbReference>
<feature type="compositionally biased region" description="Low complexity" evidence="1">
    <location>
        <begin position="87"/>
        <end position="108"/>
    </location>
</feature>
<evidence type="ECO:0000313" key="2">
    <source>
        <dbReference type="EMBL" id="KCV68020.1"/>
    </source>
</evidence>
<evidence type="ECO:0000256" key="1">
    <source>
        <dbReference type="SAM" id="MobiDB-lite"/>
    </source>
</evidence>
<evidence type="ECO:0000313" key="3">
    <source>
        <dbReference type="Proteomes" id="UP000030693"/>
    </source>
</evidence>
<dbReference type="GeneID" id="20530213"/>
<feature type="region of interest" description="Disordered" evidence="1">
    <location>
        <begin position="77"/>
        <end position="124"/>
    </location>
</feature>
<name>A0A058Z1A7_FONAL</name>
<accession>A0A058Z1A7</accession>
<sequence length="312" mass="34421">MLPDEKPSRLLIIYDGEQRGRQIFRSFVKPVLDAGAIDYKVIDLNAKPKKDKKKTPWEIAEEQRLAQLEAQRLVEESSIDSVSTRIATTPEGGAPPAAEAADNPDAAAKPSTPPPPPPPPPPKCKVARRIGEELRDEEHINGVICISSTVFRDVLNGMADRAADTSKPMVPVGFVPTIHYYGWRRIFGFFQDYAQMRLAGPTALAAVLNKWRPLRLGDFARVDEQADLRRELRMHLAGGDEGQRVLYNPRAVDLRKRLLIFDLEAPVAGEGTGAEHGPLPSNGVPVIPSARPVAVWDFEELARLQEAGYASK</sequence>
<proteinExistence type="predicted"/>
<dbReference type="EMBL" id="KB932211">
    <property type="protein sequence ID" value="KCV68020.1"/>
    <property type="molecule type" value="Genomic_DNA"/>
</dbReference>
<gene>
    <name evidence="2" type="ORF">H696_05488</name>
</gene>
<dbReference type="RefSeq" id="XP_009497587.1">
    <property type="nucleotide sequence ID" value="XM_009499312.1"/>
</dbReference>
<organism evidence="2">
    <name type="scientific">Fonticula alba</name>
    <name type="common">Slime mold</name>
    <dbReference type="NCBI Taxonomy" id="691883"/>
    <lineage>
        <taxon>Eukaryota</taxon>
        <taxon>Rotosphaerida</taxon>
        <taxon>Fonticulaceae</taxon>
        <taxon>Fonticula</taxon>
    </lineage>
</organism>
<feature type="compositionally biased region" description="Pro residues" evidence="1">
    <location>
        <begin position="111"/>
        <end position="123"/>
    </location>
</feature>
<protein>
    <submittedName>
        <fullName evidence="2">Uncharacterized protein</fullName>
    </submittedName>
</protein>
<keyword evidence="3" id="KW-1185">Reference proteome</keyword>
<reference evidence="2" key="1">
    <citation type="submission" date="2013-04" db="EMBL/GenBank/DDBJ databases">
        <title>The Genome Sequence of Fonticula alba ATCC 38817.</title>
        <authorList>
            <consortium name="The Broad Institute Genomics Platform"/>
            <person name="Russ C."/>
            <person name="Cuomo C."/>
            <person name="Burger G."/>
            <person name="Gray M.W."/>
            <person name="Holland P.W.H."/>
            <person name="King N."/>
            <person name="Lang F.B.F."/>
            <person name="Roger A.J."/>
            <person name="Ruiz-Trillo I."/>
            <person name="Brown M."/>
            <person name="Walker B."/>
            <person name="Young S."/>
            <person name="Zeng Q."/>
            <person name="Gargeya S."/>
            <person name="Fitzgerald M."/>
            <person name="Haas B."/>
            <person name="Abouelleil A."/>
            <person name="Allen A.W."/>
            <person name="Alvarado L."/>
            <person name="Arachchi H.M."/>
            <person name="Berlin A.M."/>
            <person name="Chapman S.B."/>
            <person name="Gainer-Dewar J."/>
            <person name="Goldberg J."/>
            <person name="Griggs A."/>
            <person name="Gujja S."/>
            <person name="Hansen M."/>
            <person name="Howarth C."/>
            <person name="Imamovic A."/>
            <person name="Ireland A."/>
            <person name="Larimer J."/>
            <person name="McCowan C."/>
            <person name="Murphy C."/>
            <person name="Pearson M."/>
            <person name="Poon T.W."/>
            <person name="Priest M."/>
            <person name="Roberts A."/>
            <person name="Saif S."/>
            <person name="Shea T."/>
            <person name="Sisk P."/>
            <person name="Sykes S."/>
            <person name="Wortman J."/>
            <person name="Nusbaum C."/>
            <person name="Birren B."/>
        </authorList>
    </citation>
    <scope>NUCLEOTIDE SEQUENCE [LARGE SCALE GENOMIC DNA]</scope>
    <source>
        <strain evidence="2">ATCC 38817</strain>
    </source>
</reference>
<dbReference type="OrthoDB" id="5598305at2759"/>
<dbReference type="AlphaFoldDB" id="A0A058Z1A7"/>